<evidence type="ECO:0000256" key="4">
    <source>
        <dbReference type="ARBA" id="ARBA00023054"/>
    </source>
</evidence>
<dbReference type="Gene3D" id="1.20.5.500">
    <property type="entry name" value="Single helix bin"/>
    <property type="match status" value="1"/>
</dbReference>
<evidence type="ECO:0000313" key="10">
    <source>
        <dbReference type="Proteomes" id="UP000799439"/>
    </source>
</evidence>
<feature type="coiled-coil region" evidence="7">
    <location>
        <begin position="61"/>
        <end position="96"/>
    </location>
</feature>
<evidence type="ECO:0000256" key="2">
    <source>
        <dbReference type="ARBA" id="ARBA00010901"/>
    </source>
</evidence>
<accession>A0A9P4MIL2</accession>
<evidence type="ECO:0000256" key="7">
    <source>
        <dbReference type="SAM" id="Coils"/>
    </source>
</evidence>
<dbReference type="SUPFAM" id="SSF64602">
    <property type="entry name" value="F1 ATPase inhibitor, IF1, C-terminal domain"/>
    <property type="match status" value="1"/>
</dbReference>
<comment type="subcellular location">
    <subcellularLocation>
        <location evidence="1">Mitochondrion</location>
    </subcellularLocation>
</comment>
<dbReference type="EMBL" id="ML996088">
    <property type="protein sequence ID" value="KAF2151154.1"/>
    <property type="molecule type" value="Genomic_DNA"/>
</dbReference>
<evidence type="ECO:0000256" key="5">
    <source>
        <dbReference type="ARBA" id="ARBA00023128"/>
    </source>
</evidence>
<feature type="region of interest" description="Disordered" evidence="8">
    <location>
        <begin position="30"/>
        <end position="57"/>
    </location>
</feature>
<protein>
    <recommendedName>
        <fullName evidence="6">ATPase inhibitor, mitochondrial</fullName>
    </recommendedName>
</protein>
<sequence>MTAMLRTTRALRSLTTQTQTAQFSIAARRMAAGDTGAPRSGGVAQGDSFTKREEASENLYIKQQEREKLRALKAKIAQQEEELAKHKKEAEHLEQKK</sequence>
<dbReference type="OrthoDB" id="5532350at2759"/>
<dbReference type="PANTHER" id="PTHR48417">
    <property type="entry name" value="ATP SYNTHASE F1 SUBUNIT EPSILON"/>
    <property type="match status" value="1"/>
</dbReference>
<dbReference type="InterPro" id="IPR007648">
    <property type="entry name" value="ATPase_inhibitor_mt"/>
</dbReference>
<keyword evidence="5" id="KW-0496">Mitochondrion</keyword>
<name>A0A9P4MIL2_9PEZI</name>
<evidence type="ECO:0000313" key="9">
    <source>
        <dbReference type="EMBL" id="KAF2151154.1"/>
    </source>
</evidence>
<keyword evidence="3" id="KW-0809">Transit peptide</keyword>
<comment type="function">
    <text evidence="6">Inhibits the enzyme activity of ATPase.</text>
</comment>
<evidence type="ECO:0000256" key="1">
    <source>
        <dbReference type="ARBA" id="ARBA00004173"/>
    </source>
</evidence>
<evidence type="ECO:0000256" key="3">
    <source>
        <dbReference type="ARBA" id="ARBA00022946"/>
    </source>
</evidence>
<evidence type="ECO:0000256" key="6">
    <source>
        <dbReference type="RuleBase" id="RU368087"/>
    </source>
</evidence>
<proteinExistence type="inferred from homology"/>
<keyword evidence="4 7" id="KW-0175">Coiled coil</keyword>
<organism evidence="9 10">
    <name type="scientific">Myriangium duriaei CBS 260.36</name>
    <dbReference type="NCBI Taxonomy" id="1168546"/>
    <lineage>
        <taxon>Eukaryota</taxon>
        <taxon>Fungi</taxon>
        <taxon>Dikarya</taxon>
        <taxon>Ascomycota</taxon>
        <taxon>Pezizomycotina</taxon>
        <taxon>Dothideomycetes</taxon>
        <taxon>Dothideomycetidae</taxon>
        <taxon>Myriangiales</taxon>
        <taxon>Myriangiaceae</taxon>
        <taxon>Myriangium</taxon>
    </lineage>
</organism>
<gene>
    <name evidence="9" type="ORF">K461DRAFT_279941</name>
</gene>
<dbReference type="AlphaFoldDB" id="A0A9P4MIL2"/>
<dbReference type="Proteomes" id="UP000799439">
    <property type="component" value="Unassembled WGS sequence"/>
</dbReference>
<dbReference type="GO" id="GO:0042030">
    <property type="term" value="F:ATPase inhibitor activity"/>
    <property type="evidence" value="ECO:0007669"/>
    <property type="project" value="InterPro"/>
</dbReference>
<dbReference type="PANTHER" id="PTHR48417:SF1">
    <property type="entry name" value="ATP SYNTHASE F1 SUBUNIT EPSILON"/>
    <property type="match status" value="1"/>
</dbReference>
<dbReference type="Pfam" id="PF04568">
    <property type="entry name" value="IATP"/>
    <property type="match status" value="1"/>
</dbReference>
<evidence type="ECO:0000256" key="8">
    <source>
        <dbReference type="SAM" id="MobiDB-lite"/>
    </source>
</evidence>
<comment type="caution">
    <text evidence="9">The sequence shown here is derived from an EMBL/GenBank/DDBJ whole genome shotgun (WGS) entry which is preliminary data.</text>
</comment>
<comment type="similarity">
    <text evidence="2 6">Belongs to the ATPase inhibitor family.</text>
</comment>
<dbReference type="GO" id="GO:0005739">
    <property type="term" value="C:mitochondrion"/>
    <property type="evidence" value="ECO:0007669"/>
    <property type="project" value="UniProtKB-SubCell"/>
</dbReference>
<reference evidence="9" key="1">
    <citation type="journal article" date="2020" name="Stud. Mycol.">
        <title>101 Dothideomycetes genomes: a test case for predicting lifestyles and emergence of pathogens.</title>
        <authorList>
            <person name="Haridas S."/>
            <person name="Albert R."/>
            <person name="Binder M."/>
            <person name="Bloem J."/>
            <person name="Labutti K."/>
            <person name="Salamov A."/>
            <person name="Andreopoulos B."/>
            <person name="Baker S."/>
            <person name="Barry K."/>
            <person name="Bills G."/>
            <person name="Bluhm B."/>
            <person name="Cannon C."/>
            <person name="Castanera R."/>
            <person name="Culley D."/>
            <person name="Daum C."/>
            <person name="Ezra D."/>
            <person name="Gonzalez J."/>
            <person name="Henrissat B."/>
            <person name="Kuo A."/>
            <person name="Liang C."/>
            <person name="Lipzen A."/>
            <person name="Lutzoni F."/>
            <person name="Magnuson J."/>
            <person name="Mondo S."/>
            <person name="Nolan M."/>
            <person name="Ohm R."/>
            <person name="Pangilinan J."/>
            <person name="Park H.-J."/>
            <person name="Ramirez L."/>
            <person name="Alfaro M."/>
            <person name="Sun H."/>
            <person name="Tritt A."/>
            <person name="Yoshinaga Y."/>
            <person name="Zwiers L.-H."/>
            <person name="Turgeon B."/>
            <person name="Goodwin S."/>
            <person name="Spatafora J."/>
            <person name="Crous P."/>
            <person name="Grigoriev I."/>
        </authorList>
    </citation>
    <scope>NUCLEOTIDE SEQUENCE</scope>
    <source>
        <strain evidence="9">CBS 260.36</strain>
    </source>
</reference>
<keyword evidence="10" id="KW-1185">Reference proteome</keyword>